<dbReference type="PROSITE" id="PS51272">
    <property type="entry name" value="SLH"/>
    <property type="match status" value="3"/>
</dbReference>
<dbReference type="PANTHER" id="PTHR43308:SF5">
    <property type="entry name" value="S-LAYER PROTEIN _ PEPTIDOGLYCAN ENDO-BETA-N-ACETYLGLUCOSAMINIDASE"/>
    <property type="match status" value="1"/>
</dbReference>
<evidence type="ECO:0000259" key="3">
    <source>
        <dbReference type="PROSITE" id="PS51272"/>
    </source>
</evidence>
<evidence type="ECO:0000313" key="5">
    <source>
        <dbReference type="Proteomes" id="UP000189761"/>
    </source>
</evidence>
<accession>A0A8E2IDC5</accession>
<dbReference type="InterPro" id="IPR011081">
    <property type="entry name" value="Big_4"/>
</dbReference>
<feature type="signal peptide" evidence="2">
    <location>
        <begin position="1"/>
        <end position="32"/>
    </location>
</feature>
<dbReference type="InterPro" id="IPR001119">
    <property type="entry name" value="SLH_dom"/>
</dbReference>
<dbReference type="Gene3D" id="2.60.40.1220">
    <property type="match status" value="3"/>
</dbReference>
<feature type="domain" description="SLH" evidence="3">
    <location>
        <begin position="97"/>
        <end position="158"/>
    </location>
</feature>
<dbReference type="Pfam" id="PF07532">
    <property type="entry name" value="Big_4"/>
    <property type="match status" value="1"/>
</dbReference>
<dbReference type="Proteomes" id="UP000189761">
    <property type="component" value="Unassembled WGS sequence"/>
</dbReference>
<evidence type="ECO:0000313" key="4">
    <source>
        <dbReference type="EMBL" id="OOP70410.1"/>
    </source>
</evidence>
<sequence length="927" mass="96830">MSYQPKSYNKFLAGAATAAVVASAVVPVATHAAEKNLTDVKEGSYYAEAVNALAEAGVIKGYEDGTFRPNNQVTRAEVAKIIAVQLGLDTENAGSANYSDAKGHWANTGGYLAAVAKAGIMKGDGNGTFRPNAPLTRAEMASIVVRAYDLQAKEGFESQFKDLNAGGAWAADAIKTLEANGYANGIAKGQFGSASNVKRADVAVFLFRVAKGEAAPTVESVSAINNIEVNEGAETVNLPKEVEVKLSNGEKAQKAVEWDKKGLDLNKPGEYTLTGDVADTDLTASVKVVVKAVDPKVESVSAINAQQVLVTFNKEVEKTTAENIANYNVTLASTGASQLDTDGSNNDDSTVTLQSDKKSVIIDLDPSNTNRNKFVKAANYEVKVNKDSVKDTSGKFVSETKKTFVFADTTAASVKEVKATASGFTVKFTEPIDLTNTGVVKVNGVNLPASAISAGSDKYSVNIAYTTEAGKSYDVYTSAFEDLLGNKSSAETKTVQYVKDTVAPVLQSVGQDGDLTLTLKFSEEIAAGSTVKVYRDGTTFVASATPVQDADDDTLYTVTLPASTGSVDLYPSGQTSTTVKVELSNFKDAAGNVTPGLTKDVTLTRTVKTPQVLDTKWDGVNAVIKLDTVLDSTTEVASKLLVTDSTGAEVTTASASVASDAAGTDADGKYIIVSGLSADKEYTLNFTRGFAKDKSVVPNETGNYTINLNTKSSSLDKTAPSFDSITAAGNVISVVFDETLDSSARNLANFKLDGVALPSGSVAVLSQTNVANDTVKITLPDGSINADASYLLSYSNIKDLAGNVAEAGSRTVALDDTVKPVLKSAEVQKSTNEILLTFSENVGIGLSTDVDADFVVKVNGVALDASQYVVAEDSNTDDKVLKVTLTGVNAVDQTVSVATITNPSLVKDTSNNANVLIGGTTVTASQK</sequence>
<protein>
    <recommendedName>
        <fullName evidence="3">SLH domain-containing protein</fullName>
    </recommendedName>
</protein>
<dbReference type="InterPro" id="IPR014755">
    <property type="entry name" value="Cu-Rt/internalin_Ig-like"/>
</dbReference>
<keyword evidence="1 2" id="KW-0732">Signal</keyword>
<feature type="domain" description="SLH" evidence="3">
    <location>
        <begin position="160"/>
        <end position="220"/>
    </location>
</feature>
<name>A0A8E2IDC5_9BACI</name>
<dbReference type="InterPro" id="IPR051465">
    <property type="entry name" value="Cell_Envelope_Struct_Comp"/>
</dbReference>
<feature type="chain" id="PRO_5034497988" description="SLH domain-containing protein" evidence="2">
    <location>
        <begin position="33"/>
        <end position="927"/>
    </location>
</feature>
<feature type="domain" description="SLH" evidence="3">
    <location>
        <begin position="33"/>
        <end position="96"/>
    </location>
</feature>
<dbReference type="Pfam" id="PF00395">
    <property type="entry name" value="SLH"/>
    <property type="match status" value="3"/>
</dbReference>
<evidence type="ECO:0000256" key="1">
    <source>
        <dbReference type="ARBA" id="ARBA00022729"/>
    </source>
</evidence>
<evidence type="ECO:0000256" key="2">
    <source>
        <dbReference type="SAM" id="SignalP"/>
    </source>
</evidence>
<keyword evidence="5" id="KW-1185">Reference proteome</keyword>
<reference evidence="4 5" key="1">
    <citation type="submission" date="2017-01" db="EMBL/GenBank/DDBJ databases">
        <title>Draft genome sequence of Bacillus oleronius.</title>
        <authorList>
            <person name="Allam M."/>
        </authorList>
    </citation>
    <scope>NUCLEOTIDE SEQUENCE [LARGE SCALE GENOMIC DNA]</scope>
    <source>
        <strain evidence="4 5">DSM 9356</strain>
    </source>
</reference>
<dbReference type="EMBL" id="MTLA01000001">
    <property type="protein sequence ID" value="OOP70410.1"/>
    <property type="molecule type" value="Genomic_DNA"/>
</dbReference>
<dbReference type="RefSeq" id="WP_078109069.1">
    <property type="nucleotide sequence ID" value="NZ_CP065424.1"/>
</dbReference>
<proteinExistence type="predicted"/>
<comment type="caution">
    <text evidence="4">The sequence shown here is derived from an EMBL/GenBank/DDBJ whole genome shotgun (WGS) entry which is preliminary data.</text>
</comment>
<dbReference type="PANTHER" id="PTHR43308">
    <property type="entry name" value="OUTER MEMBRANE PROTEIN ALPHA-RELATED"/>
    <property type="match status" value="1"/>
</dbReference>
<dbReference type="AlphaFoldDB" id="A0A8E2IDC5"/>
<organism evidence="4 5">
    <name type="scientific">Heyndrickxia oleronia</name>
    <dbReference type="NCBI Taxonomy" id="38875"/>
    <lineage>
        <taxon>Bacteria</taxon>
        <taxon>Bacillati</taxon>
        <taxon>Bacillota</taxon>
        <taxon>Bacilli</taxon>
        <taxon>Bacillales</taxon>
        <taxon>Bacillaceae</taxon>
        <taxon>Heyndrickxia</taxon>
    </lineage>
</organism>
<gene>
    <name evidence="4" type="ORF">BWZ43_00005</name>
</gene>